<gene>
    <name evidence="6" type="ORF">A7U60_g1954</name>
</gene>
<evidence type="ECO:0000259" key="5">
    <source>
        <dbReference type="PROSITE" id="PS50102"/>
    </source>
</evidence>
<reference evidence="6" key="1">
    <citation type="submission" date="2016-06" db="EMBL/GenBank/DDBJ databases">
        <title>Draft Genome sequence of the fungus Inonotus baumii.</title>
        <authorList>
            <person name="Zhu H."/>
            <person name="Lin W."/>
        </authorList>
    </citation>
    <scope>NUCLEOTIDE SEQUENCE</scope>
    <source>
        <strain evidence="6">821</strain>
    </source>
</reference>
<evidence type="ECO:0000256" key="3">
    <source>
        <dbReference type="PROSITE-ProRule" id="PRU00176"/>
    </source>
</evidence>
<keyword evidence="1" id="KW-0677">Repeat</keyword>
<feature type="region of interest" description="Disordered" evidence="4">
    <location>
        <begin position="865"/>
        <end position="894"/>
    </location>
</feature>
<dbReference type="InterPro" id="IPR000504">
    <property type="entry name" value="RRM_dom"/>
</dbReference>
<dbReference type="OrthoDB" id="271725at2759"/>
<feature type="compositionally biased region" description="Low complexity" evidence="4">
    <location>
        <begin position="271"/>
        <end position="288"/>
    </location>
</feature>
<dbReference type="InterPro" id="IPR035979">
    <property type="entry name" value="RBD_domain_sf"/>
</dbReference>
<dbReference type="SMART" id="SM00360">
    <property type="entry name" value="RRM"/>
    <property type="match status" value="2"/>
</dbReference>
<dbReference type="Gene3D" id="3.30.70.330">
    <property type="match status" value="2"/>
</dbReference>
<dbReference type="PROSITE" id="PS50102">
    <property type="entry name" value="RRM"/>
    <property type="match status" value="2"/>
</dbReference>
<feature type="compositionally biased region" description="Polar residues" evidence="4">
    <location>
        <begin position="151"/>
        <end position="167"/>
    </location>
</feature>
<keyword evidence="7" id="KW-1185">Reference proteome</keyword>
<feature type="region of interest" description="Disordered" evidence="4">
    <location>
        <begin position="1"/>
        <end position="32"/>
    </location>
</feature>
<evidence type="ECO:0000313" key="7">
    <source>
        <dbReference type="Proteomes" id="UP000757232"/>
    </source>
</evidence>
<feature type="domain" description="RRM" evidence="5">
    <location>
        <begin position="372"/>
        <end position="446"/>
    </location>
</feature>
<dbReference type="InterPro" id="IPR012677">
    <property type="entry name" value="Nucleotide-bd_a/b_plait_sf"/>
</dbReference>
<feature type="domain" description="RRM" evidence="5">
    <location>
        <begin position="548"/>
        <end position="630"/>
    </location>
</feature>
<feature type="compositionally biased region" description="Polar residues" evidence="4">
    <location>
        <begin position="917"/>
        <end position="926"/>
    </location>
</feature>
<evidence type="ECO:0000256" key="2">
    <source>
        <dbReference type="ARBA" id="ARBA00022884"/>
    </source>
</evidence>
<comment type="caution">
    <text evidence="6">The sequence shown here is derived from an EMBL/GenBank/DDBJ whole genome shotgun (WGS) entry which is preliminary data.</text>
</comment>
<dbReference type="EMBL" id="LNZH02000116">
    <property type="protein sequence ID" value="OCB90843.1"/>
    <property type="molecule type" value="Genomic_DNA"/>
</dbReference>
<evidence type="ECO:0000256" key="1">
    <source>
        <dbReference type="ARBA" id="ARBA00022737"/>
    </source>
</evidence>
<evidence type="ECO:0000256" key="4">
    <source>
        <dbReference type="SAM" id="MobiDB-lite"/>
    </source>
</evidence>
<feature type="region of interest" description="Disordered" evidence="4">
    <location>
        <begin position="265"/>
        <end position="353"/>
    </location>
</feature>
<dbReference type="Proteomes" id="UP000757232">
    <property type="component" value="Unassembled WGS sequence"/>
</dbReference>
<proteinExistence type="predicted"/>
<name>A0A9Q5NAY2_SANBA</name>
<feature type="region of interest" description="Disordered" evidence="4">
    <location>
        <begin position="725"/>
        <end position="760"/>
    </location>
</feature>
<feature type="region of interest" description="Disordered" evidence="4">
    <location>
        <begin position="912"/>
        <end position="947"/>
    </location>
</feature>
<dbReference type="AlphaFoldDB" id="A0A9Q5NAY2"/>
<dbReference type="PANTHER" id="PTHR24012">
    <property type="entry name" value="RNA BINDING PROTEIN"/>
    <property type="match status" value="1"/>
</dbReference>
<sequence>MKMDKSATDRASPPSSRATSGGTLATLPQHASHDDRLHFLHEQSPRELVRAISSEYSATVPSKDIEQQCSIIDSSTYSSRSSSSSPVFQLQNSSFSLASQYGLSENFRHMNIESPIVPPEQALVKPRNRARELSAPLPSVPPSTPASAVSHRSSFSQTQSHNPSVSPSFLRHGSPIFSSPLTELSDSEAEQDTAELSDSNSVEIISGYVAHPFVPGRYKNVGNNSQEVSRSSRTSCSAALSLSSASPKSNGKASFMTQSTADLPSMQASMSTSQAPTPHPPSQSSSPANIPDRKAGSNTGVSAVSFIPFGSKPATPSRAQPRPGAKSESRLSSEASSPAGVPDPANEELNDESQSLPEINSAQDSSDVLRTPNVYINGLPPHFPDESLHLMTRDFGDVLSVRTFTRCVGEKMSGYGFVLFDSVDSAERCIETLRKYRNLHPSFSKQIHKIPGTPYASGTITLPPSSSLPSLSSQSTLSTMASFPSMSSTLVTSGTTSSLKSLSPPFKKFNHRTGESVSTASGSDFSGRDFKDMTFREKMERLKDEKSTNLYMEGLPLTIDDVSLAALVSPHKVISSRFFQTKLSNPPRMIAFVRLETRTGAEEIVDRLHGRVVRGWNDNGCRISVRFADTHEQRELRRTERLNRGEDEMVNGVQLSMAHAALLNLRGAEVQAQLGNVNLLQQPHLPHYDHRPPVTISSSHLANAGLPASGLTSSDPCFRLTGSQDLHHGYGSHPPMHHATQQYRHTPTLPHHPNTLSSDPSRASVNLLDAHIGVTERTAMMKRHALANMNQPSNGISAGSLDAEQLALIQQQNQLQQLQLLRQMQKAGIDPNYAIESLDQTYSLMPSVDIATNYFIDSGTHNSVDNLPAREGTHGRKNSTSNAHHHTAQVYGKKSVSELPISTQMLSPNAEHYHGQHSVSDQISVHQLQQQKQQARGASPTSSEFGYSSQFMHRGADVREGMISNMSRRNGALEESELTLISPALTYASRTPSTLSPATPLFNTFGTPAAAPATVPRGKMNAREREYARLYKNDFRQ</sequence>
<accession>A0A9Q5NAY2</accession>
<evidence type="ECO:0000313" key="6">
    <source>
        <dbReference type="EMBL" id="OCB90843.1"/>
    </source>
</evidence>
<dbReference type="SUPFAM" id="SSF54928">
    <property type="entry name" value="RNA-binding domain, RBD"/>
    <property type="match status" value="2"/>
</dbReference>
<feature type="region of interest" description="Disordered" evidence="4">
    <location>
        <begin position="127"/>
        <end position="198"/>
    </location>
</feature>
<feature type="compositionally biased region" description="Polar residues" evidence="4">
    <location>
        <begin position="13"/>
        <end position="23"/>
    </location>
</feature>
<dbReference type="GO" id="GO:0003723">
    <property type="term" value="F:RNA binding"/>
    <property type="evidence" value="ECO:0007669"/>
    <property type="project" value="UniProtKB-UniRule"/>
</dbReference>
<feature type="compositionally biased region" description="Acidic residues" evidence="4">
    <location>
        <begin position="185"/>
        <end position="195"/>
    </location>
</feature>
<protein>
    <recommendedName>
        <fullName evidence="5">RRM domain-containing protein</fullName>
    </recommendedName>
</protein>
<organism evidence="6 7">
    <name type="scientific">Sanghuangporus baumii</name>
    <name type="common">Phellinus baumii</name>
    <dbReference type="NCBI Taxonomy" id="108892"/>
    <lineage>
        <taxon>Eukaryota</taxon>
        <taxon>Fungi</taxon>
        <taxon>Dikarya</taxon>
        <taxon>Basidiomycota</taxon>
        <taxon>Agaricomycotina</taxon>
        <taxon>Agaricomycetes</taxon>
        <taxon>Hymenochaetales</taxon>
        <taxon>Hymenochaetaceae</taxon>
        <taxon>Sanghuangporus</taxon>
    </lineage>
</organism>
<keyword evidence="2 3" id="KW-0694">RNA-binding</keyword>
<dbReference type="Pfam" id="PF00076">
    <property type="entry name" value="RRM_1"/>
    <property type="match status" value="1"/>
</dbReference>